<evidence type="ECO:0000256" key="8">
    <source>
        <dbReference type="ARBA" id="ARBA00023128"/>
    </source>
</evidence>
<dbReference type="GeneID" id="30198717"/>
<keyword evidence="9 10" id="KW-0472">Membrane</keyword>
<keyword evidence="3 11" id="KW-0813">Transport</keyword>
<evidence type="ECO:0000256" key="10">
    <source>
        <dbReference type="PROSITE-ProRule" id="PRU00282"/>
    </source>
</evidence>
<evidence type="ECO:0000256" key="11">
    <source>
        <dbReference type="RuleBase" id="RU000488"/>
    </source>
</evidence>
<dbReference type="Gene3D" id="1.50.40.10">
    <property type="entry name" value="Mitochondrial carrier domain"/>
    <property type="match status" value="1"/>
</dbReference>
<keyword evidence="5" id="KW-0677">Repeat</keyword>
<evidence type="ECO:0000256" key="2">
    <source>
        <dbReference type="ARBA" id="ARBA00006375"/>
    </source>
</evidence>
<keyword evidence="4 10" id="KW-0812">Transmembrane</keyword>
<feature type="repeat" description="Solcar" evidence="10">
    <location>
        <begin position="135"/>
        <end position="259"/>
    </location>
</feature>
<keyword evidence="14" id="KW-1185">Reference proteome</keyword>
<dbReference type="Proteomes" id="UP000094112">
    <property type="component" value="Unassembled WGS sequence"/>
</dbReference>
<dbReference type="STRING" id="683960.A0A1E3P766"/>
<dbReference type="OrthoDB" id="270584at2759"/>
<evidence type="ECO:0000313" key="14">
    <source>
        <dbReference type="Proteomes" id="UP000094112"/>
    </source>
</evidence>
<evidence type="ECO:0000256" key="5">
    <source>
        <dbReference type="ARBA" id="ARBA00022737"/>
    </source>
</evidence>
<dbReference type="SUPFAM" id="SSF103506">
    <property type="entry name" value="Mitochondrial carrier"/>
    <property type="match status" value="1"/>
</dbReference>
<gene>
    <name evidence="13" type="ORF">WICANDRAFT_28300</name>
</gene>
<evidence type="ECO:0000256" key="3">
    <source>
        <dbReference type="ARBA" id="ARBA00022448"/>
    </source>
</evidence>
<evidence type="ECO:0000313" key="13">
    <source>
        <dbReference type="EMBL" id="ODQ61266.1"/>
    </source>
</evidence>
<evidence type="ECO:0000256" key="9">
    <source>
        <dbReference type="ARBA" id="ARBA00023136"/>
    </source>
</evidence>
<evidence type="ECO:0000256" key="12">
    <source>
        <dbReference type="SAM" id="Phobius"/>
    </source>
</evidence>
<evidence type="ECO:0008006" key="15">
    <source>
        <dbReference type="Google" id="ProtNLM"/>
    </source>
</evidence>
<evidence type="ECO:0000256" key="1">
    <source>
        <dbReference type="ARBA" id="ARBA00004448"/>
    </source>
</evidence>
<feature type="repeat" description="Solcar" evidence="10">
    <location>
        <begin position="296"/>
        <end position="383"/>
    </location>
</feature>
<dbReference type="InterPro" id="IPR018108">
    <property type="entry name" value="MCP_transmembrane"/>
</dbReference>
<evidence type="ECO:0000256" key="6">
    <source>
        <dbReference type="ARBA" id="ARBA00022792"/>
    </source>
</evidence>
<dbReference type="Pfam" id="PF00153">
    <property type="entry name" value="Mito_carr"/>
    <property type="match status" value="3"/>
</dbReference>
<name>A0A1E3P766_WICAA</name>
<comment type="similarity">
    <text evidence="2 11">Belongs to the mitochondrial carrier (TC 2.A.29) family.</text>
</comment>
<organism evidence="13 14">
    <name type="scientific">Wickerhamomyces anomalus (strain ATCC 58044 / CBS 1984 / NCYC 433 / NRRL Y-366-8)</name>
    <name type="common">Yeast</name>
    <name type="synonym">Hansenula anomala</name>
    <dbReference type="NCBI Taxonomy" id="683960"/>
    <lineage>
        <taxon>Eukaryota</taxon>
        <taxon>Fungi</taxon>
        <taxon>Dikarya</taxon>
        <taxon>Ascomycota</taxon>
        <taxon>Saccharomycotina</taxon>
        <taxon>Saccharomycetes</taxon>
        <taxon>Phaffomycetales</taxon>
        <taxon>Wickerhamomycetaceae</taxon>
        <taxon>Wickerhamomyces</taxon>
    </lineage>
</organism>
<dbReference type="PROSITE" id="PS50920">
    <property type="entry name" value="SOLCAR"/>
    <property type="match status" value="3"/>
</dbReference>
<keyword evidence="8" id="KW-0496">Mitochondrion</keyword>
<dbReference type="RefSeq" id="XP_019040473.1">
    <property type="nucleotide sequence ID" value="XM_019181471.1"/>
</dbReference>
<reference evidence="13 14" key="1">
    <citation type="journal article" date="2016" name="Proc. Natl. Acad. Sci. U.S.A.">
        <title>Comparative genomics of biotechnologically important yeasts.</title>
        <authorList>
            <person name="Riley R."/>
            <person name="Haridas S."/>
            <person name="Wolfe K.H."/>
            <person name="Lopes M.R."/>
            <person name="Hittinger C.T."/>
            <person name="Goeker M."/>
            <person name="Salamov A.A."/>
            <person name="Wisecaver J.H."/>
            <person name="Long T.M."/>
            <person name="Calvey C.H."/>
            <person name="Aerts A.L."/>
            <person name="Barry K.W."/>
            <person name="Choi C."/>
            <person name="Clum A."/>
            <person name="Coughlan A.Y."/>
            <person name="Deshpande S."/>
            <person name="Douglass A.P."/>
            <person name="Hanson S.J."/>
            <person name="Klenk H.-P."/>
            <person name="LaButti K.M."/>
            <person name="Lapidus A."/>
            <person name="Lindquist E.A."/>
            <person name="Lipzen A.M."/>
            <person name="Meier-Kolthoff J.P."/>
            <person name="Ohm R.A."/>
            <person name="Otillar R.P."/>
            <person name="Pangilinan J.L."/>
            <person name="Peng Y."/>
            <person name="Rokas A."/>
            <person name="Rosa C.A."/>
            <person name="Scheuner C."/>
            <person name="Sibirny A.A."/>
            <person name="Slot J.C."/>
            <person name="Stielow J.B."/>
            <person name="Sun H."/>
            <person name="Kurtzman C.P."/>
            <person name="Blackwell M."/>
            <person name="Grigoriev I.V."/>
            <person name="Jeffries T.W."/>
        </authorList>
    </citation>
    <scope>NUCLEOTIDE SEQUENCE [LARGE SCALE GENOMIC DNA]</scope>
    <source>
        <strain evidence="14">ATCC 58044 / CBS 1984 / NCYC 433 / NRRL Y-366-8</strain>
    </source>
</reference>
<dbReference type="PRINTS" id="PR00926">
    <property type="entry name" value="MITOCARRIER"/>
</dbReference>
<dbReference type="FunFam" id="1.50.40.10:FF:000151">
    <property type="entry name" value="LEU5p Mitochondrial carrier protein"/>
    <property type="match status" value="1"/>
</dbReference>
<dbReference type="GO" id="GO:0005743">
    <property type="term" value="C:mitochondrial inner membrane"/>
    <property type="evidence" value="ECO:0007669"/>
    <property type="project" value="UniProtKB-SubCell"/>
</dbReference>
<dbReference type="PANTHER" id="PTHR24089">
    <property type="entry name" value="SOLUTE CARRIER FAMILY 25"/>
    <property type="match status" value="1"/>
</dbReference>
<dbReference type="EMBL" id="KV454209">
    <property type="protein sequence ID" value="ODQ61266.1"/>
    <property type="molecule type" value="Genomic_DNA"/>
</dbReference>
<feature type="transmembrane region" description="Helical" evidence="12">
    <location>
        <begin position="354"/>
        <end position="377"/>
    </location>
</feature>
<dbReference type="InterPro" id="IPR002067">
    <property type="entry name" value="MCP"/>
</dbReference>
<sequence length="386" mass="43434">MNQETKLSPIINNTKVHTDDSTPFEAKASLDKSSAEYIIKTGLAGGLAGSSGKTLIAPLDRIKILFQTSNPLYKQYSGSIFGMFKAGKKIYINDGIFGFFQGHSATLLRIFPYAAIKFVMYEQVRRILIPNDDYETSVRRLMSGSIAGLCSVFVTYPLDLIRVRLAFDTKHHSSTTIPIHHKNHIHNIRKGLLVSTIQQIYKEHPIVDKQFFLINMLKKNLPNKISNLTNFYRGFIPTLMGMVPYAGVSFWTHDFVHDVLRLPLIAPYTVDQTHPGHFQLMSNGSKPSTHEQRSPLNTWAQLLAGGIAGMFSQTAAYPFEVIRRRMQVGGVNNGNFIGIGSISKKIWKERGFKGFYVGLSIGYIKVIPMVACSFFVYERTKYHLGI</sequence>
<dbReference type="AlphaFoldDB" id="A0A1E3P766"/>
<comment type="subcellular location">
    <subcellularLocation>
        <location evidence="1">Mitochondrion inner membrane</location>
        <topology evidence="1">Multi-pass membrane protein</topology>
    </subcellularLocation>
</comment>
<protein>
    <recommendedName>
        <fullName evidence="15">Mitochondrial carrier protein LEU5</fullName>
    </recommendedName>
</protein>
<accession>A0A1E3P766</accession>
<dbReference type="GO" id="GO:0015228">
    <property type="term" value="F:coenzyme A transmembrane transporter activity"/>
    <property type="evidence" value="ECO:0007669"/>
    <property type="project" value="EnsemblFungi"/>
</dbReference>
<keyword evidence="6" id="KW-0999">Mitochondrion inner membrane</keyword>
<feature type="repeat" description="Solcar" evidence="10">
    <location>
        <begin position="36"/>
        <end position="127"/>
    </location>
</feature>
<evidence type="ECO:0000256" key="7">
    <source>
        <dbReference type="ARBA" id="ARBA00022989"/>
    </source>
</evidence>
<dbReference type="InterPro" id="IPR023395">
    <property type="entry name" value="MCP_dom_sf"/>
</dbReference>
<evidence type="ECO:0000256" key="4">
    <source>
        <dbReference type="ARBA" id="ARBA00022692"/>
    </source>
</evidence>
<keyword evidence="7 12" id="KW-1133">Transmembrane helix</keyword>
<proteinExistence type="inferred from homology"/>